<protein>
    <submittedName>
        <fullName evidence="3">Beta-glucanase (GH16 family)</fullName>
    </submittedName>
</protein>
<comment type="similarity">
    <text evidence="1">Belongs to the glycosyl hydrolase 16 family.</text>
</comment>
<dbReference type="PANTHER" id="PTHR10963:SF55">
    <property type="entry name" value="GLYCOSIDE HYDROLASE FAMILY 16 PROTEIN"/>
    <property type="match status" value="1"/>
</dbReference>
<dbReference type="InterPro" id="IPR050546">
    <property type="entry name" value="Glycosyl_Hydrlase_16"/>
</dbReference>
<keyword evidence="4" id="KW-1185">Reference proteome</keyword>
<dbReference type="GO" id="GO:0004553">
    <property type="term" value="F:hydrolase activity, hydrolyzing O-glycosyl compounds"/>
    <property type="evidence" value="ECO:0007669"/>
    <property type="project" value="InterPro"/>
</dbReference>
<dbReference type="Gene3D" id="2.60.120.200">
    <property type="match status" value="1"/>
</dbReference>
<evidence type="ECO:0000313" key="4">
    <source>
        <dbReference type="Proteomes" id="UP000592180"/>
    </source>
</evidence>
<reference evidence="3 4" key="1">
    <citation type="submission" date="2020-08" db="EMBL/GenBank/DDBJ databases">
        <title>Functional genomics of gut bacteria from endangered species of beetles.</title>
        <authorList>
            <person name="Carlos-Shanley C."/>
        </authorList>
    </citation>
    <scope>NUCLEOTIDE SEQUENCE [LARGE SCALE GENOMIC DNA]</scope>
    <source>
        <strain evidence="3 4">S00151</strain>
    </source>
</reference>
<name>A0A840K7V9_9FLAO</name>
<dbReference type="PANTHER" id="PTHR10963">
    <property type="entry name" value="GLYCOSYL HYDROLASE-RELATED"/>
    <property type="match status" value="1"/>
</dbReference>
<accession>A0A840K7V9</accession>
<dbReference type="CDD" id="cd08023">
    <property type="entry name" value="GH16_laminarinase_like"/>
    <property type="match status" value="1"/>
</dbReference>
<evidence type="ECO:0000259" key="2">
    <source>
        <dbReference type="PROSITE" id="PS51762"/>
    </source>
</evidence>
<dbReference type="EMBL" id="JACHLE010000001">
    <property type="protein sequence ID" value="MBB4805329.1"/>
    <property type="molecule type" value="Genomic_DNA"/>
</dbReference>
<gene>
    <name evidence="3" type="ORF">HNP38_000601</name>
</gene>
<sequence>MKIRSQHIIHLFVGAVFAFSVLNCGSVKPDTNKKLIWSDEFNYKGLPEPSKWNYDVGGDGYGNNEAQFYTKDRLDNARVENGNLVIEAKKENWENNKYTSARLLTKGKFSFQYGTIEVRAKLPKGRGTWPAIWMMSENMKEWPDDGELDIMEHVGFNQGYIHASVHTKKYNHIQGTQKTDTIIVNDASEKFHVYKADWTPEKIDVYVDDKKYFTYENKEKTYEAWPFDQPYYIILNLAVGGFWGGKEGIDDSIFPQKYYIDYVRVYQNLKDNTK</sequence>
<feature type="domain" description="GH16" evidence="2">
    <location>
        <begin position="21"/>
        <end position="271"/>
    </location>
</feature>
<dbReference type="PROSITE" id="PS51762">
    <property type="entry name" value="GH16_2"/>
    <property type="match status" value="1"/>
</dbReference>
<dbReference type="SUPFAM" id="SSF49899">
    <property type="entry name" value="Concanavalin A-like lectins/glucanases"/>
    <property type="match status" value="1"/>
</dbReference>
<dbReference type="InterPro" id="IPR000757">
    <property type="entry name" value="Beta-glucanase-like"/>
</dbReference>
<evidence type="ECO:0000256" key="1">
    <source>
        <dbReference type="ARBA" id="ARBA00006865"/>
    </source>
</evidence>
<dbReference type="Pfam" id="PF00722">
    <property type="entry name" value="Glyco_hydro_16"/>
    <property type="match status" value="1"/>
</dbReference>
<dbReference type="AlphaFoldDB" id="A0A840K7V9"/>
<dbReference type="GO" id="GO:0005975">
    <property type="term" value="P:carbohydrate metabolic process"/>
    <property type="evidence" value="ECO:0007669"/>
    <property type="project" value="InterPro"/>
</dbReference>
<dbReference type="RefSeq" id="WP_184184225.1">
    <property type="nucleotide sequence ID" value="NZ_JACHLE010000001.1"/>
</dbReference>
<dbReference type="Proteomes" id="UP000592180">
    <property type="component" value="Unassembled WGS sequence"/>
</dbReference>
<organism evidence="3 4">
    <name type="scientific">Chryseobacterium defluvii</name>
    <dbReference type="NCBI Taxonomy" id="160396"/>
    <lineage>
        <taxon>Bacteria</taxon>
        <taxon>Pseudomonadati</taxon>
        <taxon>Bacteroidota</taxon>
        <taxon>Flavobacteriia</taxon>
        <taxon>Flavobacteriales</taxon>
        <taxon>Weeksellaceae</taxon>
        <taxon>Chryseobacterium group</taxon>
        <taxon>Chryseobacterium</taxon>
    </lineage>
</organism>
<evidence type="ECO:0000313" key="3">
    <source>
        <dbReference type="EMBL" id="MBB4805329.1"/>
    </source>
</evidence>
<comment type="caution">
    <text evidence="3">The sequence shown here is derived from an EMBL/GenBank/DDBJ whole genome shotgun (WGS) entry which is preliminary data.</text>
</comment>
<dbReference type="InterPro" id="IPR013320">
    <property type="entry name" value="ConA-like_dom_sf"/>
</dbReference>
<proteinExistence type="inferred from homology"/>